<comment type="caution">
    <text evidence="2">The sequence shown here is derived from an EMBL/GenBank/DDBJ whole genome shotgun (WGS) entry which is preliminary data.</text>
</comment>
<feature type="region of interest" description="Disordered" evidence="1">
    <location>
        <begin position="1"/>
        <end position="21"/>
    </location>
</feature>
<proteinExistence type="predicted"/>
<gene>
    <name evidence="2" type="ORF">CA983_12180</name>
</gene>
<accession>A0A243S5X6</accession>
<dbReference type="AlphaFoldDB" id="A0A243S5X6"/>
<name>A0A243S5X6_9ACTN</name>
<organism evidence="2 3">
    <name type="scientific">Streptomyces swartbergensis</name>
    <dbReference type="NCBI Taxonomy" id="487165"/>
    <lineage>
        <taxon>Bacteria</taxon>
        <taxon>Bacillati</taxon>
        <taxon>Actinomycetota</taxon>
        <taxon>Actinomycetes</taxon>
        <taxon>Kitasatosporales</taxon>
        <taxon>Streptomycetaceae</taxon>
        <taxon>Streptomyces</taxon>
    </lineage>
</organism>
<protein>
    <recommendedName>
        <fullName evidence="4">Transposase</fullName>
    </recommendedName>
</protein>
<keyword evidence="3" id="KW-1185">Reference proteome</keyword>
<sequence length="95" mass="10930">MRDLQPASKRPSLSHRNAPLTPTGRLRLARCVVEDGWPLRRAAAIRRLLDRWTARPWSAARPQGPGRPQGRWTARPWSATDQPCEQRFRSIQPAR</sequence>
<reference evidence="2 3" key="1">
    <citation type="submission" date="2017-05" db="EMBL/GenBank/DDBJ databases">
        <title>Biotechnological potential of actinobacteria isolated from South African environments.</title>
        <authorList>
            <person name="Le Roes-Hill M."/>
            <person name="Prins A."/>
            <person name="Durrell K.A."/>
        </authorList>
    </citation>
    <scope>NUCLEOTIDE SEQUENCE [LARGE SCALE GENOMIC DNA]</scope>
    <source>
        <strain evidence="2 3">HMC13</strain>
    </source>
</reference>
<evidence type="ECO:0008006" key="4">
    <source>
        <dbReference type="Google" id="ProtNLM"/>
    </source>
</evidence>
<dbReference type="Proteomes" id="UP000195105">
    <property type="component" value="Unassembled WGS sequence"/>
</dbReference>
<evidence type="ECO:0000313" key="2">
    <source>
        <dbReference type="EMBL" id="OUD02974.1"/>
    </source>
</evidence>
<evidence type="ECO:0000313" key="3">
    <source>
        <dbReference type="Proteomes" id="UP000195105"/>
    </source>
</evidence>
<dbReference type="EMBL" id="NGFN01000056">
    <property type="protein sequence ID" value="OUD02974.1"/>
    <property type="molecule type" value="Genomic_DNA"/>
</dbReference>
<feature type="region of interest" description="Disordered" evidence="1">
    <location>
        <begin position="57"/>
        <end position="95"/>
    </location>
</feature>
<evidence type="ECO:0000256" key="1">
    <source>
        <dbReference type="SAM" id="MobiDB-lite"/>
    </source>
</evidence>